<evidence type="ECO:0000256" key="3">
    <source>
        <dbReference type="ARBA" id="ARBA00009284"/>
    </source>
</evidence>
<comment type="similarity">
    <text evidence="3">Belongs to the OpgD/OpgG family.</text>
</comment>
<keyword evidence="4" id="KW-0732">Signal</keyword>
<protein>
    <submittedName>
        <fullName evidence="7">Glucan biosynthesis protein</fullName>
    </submittedName>
</protein>
<comment type="pathway">
    <text evidence="2">Glycan metabolism; osmoregulated periplasmic glucan (OPG) biosynthesis.</text>
</comment>
<accession>A0A3M0CE29</accession>
<dbReference type="FunCoup" id="A0A3M0CE29">
    <property type="interactions" value="67"/>
</dbReference>
<dbReference type="GO" id="GO:0003824">
    <property type="term" value="F:catalytic activity"/>
    <property type="evidence" value="ECO:0007669"/>
    <property type="project" value="InterPro"/>
</dbReference>
<evidence type="ECO:0000313" key="7">
    <source>
        <dbReference type="EMBL" id="RMB07998.1"/>
    </source>
</evidence>
<dbReference type="Proteomes" id="UP000271227">
    <property type="component" value="Unassembled WGS sequence"/>
</dbReference>
<dbReference type="SUPFAM" id="SSF81296">
    <property type="entry name" value="E set domains"/>
    <property type="match status" value="1"/>
</dbReference>
<dbReference type="GO" id="GO:0030288">
    <property type="term" value="C:outer membrane-bounded periplasmic space"/>
    <property type="evidence" value="ECO:0007669"/>
    <property type="project" value="TreeGrafter"/>
</dbReference>
<dbReference type="InterPro" id="IPR014438">
    <property type="entry name" value="Glucan_biosyn_MdoG/MdoD"/>
</dbReference>
<dbReference type="InterPro" id="IPR013783">
    <property type="entry name" value="Ig-like_fold"/>
</dbReference>
<dbReference type="PANTHER" id="PTHR30504">
    <property type="entry name" value="GLUCANS BIOSYNTHESIS PROTEIN"/>
    <property type="match status" value="1"/>
</dbReference>
<gene>
    <name evidence="7" type="ORF">BXY39_2093</name>
</gene>
<dbReference type="Gene3D" id="2.70.98.10">
    <property type="match status" value="1"/>
</dbReference>
<proteinExistence type="inferred from homology"/>
<dbReference type="PIRSF" id="PIRSF006281">
    <property type="entry name" value="MdoG"/>
    <property type="match status" value="1"/>
</dbReference>
<dbReference type="AlphaFoldDB" id="A0A3M0CE29"/>
<comment type="subcellular location">
    <subcellularLocation>
        <location evidence="1">Periplasm</location>
    </subcellularLocation>
</comment>
<comment type="caution">
    <text evidence="7">The sequence shown here is derived from an EMBL/GenBank/DDBJ whole genome shotgun (WGS) entry which is preliminary data.</text>
</comment>
<reference evidence="7 8" key="1">
    <citation type="submission" date="2018-10" db="EMBL/GenBank/DDBJ databases">
        <title>Genomic Encyclopedia of Archaeal and Bacterial Type Strains, Phase II (KMG-II): from individual species to whole genera.</title>
        <authorList>
            <person name="Goeker M."/>
        </authorList>
    </citation>
    <scope>NUCLEOTIDE SEQUENCE [LARGE SCALE GENOMIC DNA]</scope>
    <source>
        <strain evidence="7 8">DSM 25217</strain>
    </source>
</reference>
<evidence type="ECO:0000256" key="1">
    <source>
        <dbReference type="ARBA" id="ARBA00004418"/>
    </source>
</evidence>
<dbReference type="InterPro" id="IPR014718">
    <property type="entry name" value="GH-type_carb-bd"/>
</dbReference>
<evidence type="ECO:0000256" key="4">
    <source>
        <dbReference type="ARBA" id="ARBA00022729"/>
    </source>
</evidence>
<dbReference type="Pfam" id="PF04349">
    <property type="entry name" value="MdoG"/>
    <property type="match status" value="1"/>
</dbReference>
<dbReference type="UniPathway" id="UPA00637"/>
<evidence type="ECO:0000256" key="2">
    <source>
        <dbReference type="ARBA" id="ARBA00005001"/>
    </source>
</evidence>
<dbReference type="PANTHER" id="PTHR30504:SF2">
    <property type="entry name" value="GLUCANS BIOSYNTHESIS PROTEIN G"/>
    <property type="match status" value="1"/>
</dbReference>
<dbReference type="InterPro" id="IPR007444">
    <property type="entry name" value="Glucan_biosyn_MdoG_C"/>
</dbReference>
<dbReference type="FunFam" id="2.70.98.10:FF:000001">
    <property type="entry name" value="Glucans biosynthesis protein G"/>
    <property type="match status" value="1"/>
</dbReference>
<sequence>MVQQMMYPNRRSFLGGVAAIAGLAATAHGFAHVERGGGRPFSRQTVLDEARGLAGRPYEPPAPVDSRLTGLDYDSYRQIRYRKDKAIWGGSPTRFSVELFAPGFLFESGVDLFIVENGLSLPVDVGPDSFDVPDPALGALLADGGKFAGFRLHYPVNRSDYSDEFVVFQGASYFRAVSAGQSYGLSARGLAVDVAEPTGEEFPVFRRFWIERPSARSGNIVVHALLDSEGVTGAYRFGIYPGAPTVIDVEATLFARRELTHIGFGGLTSMFMFGPVDGPDQPDYRPAVHDSQGLCMLTGRGEWLWRPLANPAALQVSAFVDENPKGFGLVQRARGFNRYQDLEAYYHRRPSCWIAPVGDWGPGHVQLVEIPSASEINDNIVAYWRPAVPLKPGQETRFAYRQTWPDSIVPDSPRLGHVIRSAYGLSLEGGFPQMTIDYDFHGWQPSDTMDAEVSVSAGRLVNTVLQPNPVTGGVRMFLTFDPQDADVVEIRALPMRGGAPLGETWLYRWLRA</sequence>
<keyword evidence="8" id="KW-1185">Reference proteome</keyword>
<evidence type="ECO:0000256" key="5">
    <source>
        <dbReference type="ARBA" id="ARBA00022764"/>
    </source>
</evidence>
<evidence type="ECO:0000259" key="6">
    <source>
        <dbReference type="Pfam" id="PF04349"/>
    </source>
</evidence>
<dbReference type="Gene3D" id="2.60.40.10">
    <property type="entry name" value="Immunoglobulins"/>
    <property type="match status" value="1"/>
</dbReference>
<name>A0A3M0CE29_9PROT</name>
<keyword evidence="5" id="KW-0574">Periplasm</keyword>
<feature type="domain" description="Glucan biosynthesis periplasmic MdoG C-terminal" evidence="6">
    <location>
        <begin position="41"/>
        <end position="509"/>
    </location>
</feature>
<dbReference type="InParanoid" id="A0A3M0CE29"/>
<dbReference type="InterPro" id="IPR011013">
    <property type="entry name" value="Gal_mutarotase_sf_dom"/>
</dbReference>
<dbReference type="InterPro" id="IPR014756">
    <property type="entry name" value="Ig_E-set"/>
</dbReference>
<dbReference type="SUPFAM" id="SSF74650">
    <property type="entry name" value="Galactose mutarotase-like"/>
    <property type="match status" value="1"/>
</dbReference>
<dbReference type="EMBL" id="REFR01000011">
    <property type="protein sequence ID" value="RMB07998.1"/>
    <property type="molecule type" value="Genomic_DNA"/>
</dbReference>
<dbReference type="PROSITE" id="PS51318">
    <property type="entry name" value="TAT"/>
    <property type="match status" value="1"/>
</dbReference>
<dbReference type="GO" id="GO:0051274">
    <property type="term" value="P:beta-glucan biosynthetic process"/>
    <property type="evidence" value="ECO:0007669"/>
    <property type="project" value="TreeGrafter"/>
</dbReference>
<dbReference type="GO" id="GO:0030246">
    <property type="term" value="F:carbohydrate binding"/>
    <property type="evidence" value="ECO:0007669"/>
    <property type="project" value="InterPro"/>
</dbReference>
<dbReference type="InterPro" id="IPR006311">
    <property type="entry name" value="TAT_signal"/>
</dbReference>
<organism evidence="7 8">
    <name type="scientific">Eilatimonas milleporae</name>
    <dbReference type="NCBI Taxonomy" id="911205"/>
    <lineage>
        <taxon>Bacteria</taxon>
        <taxon>Pseudomonadati</taxon>
        <taxon>Pseudomonadota</taxon>
        <taxon>Alphaproteobacteria</taxon>
        <taxon>Kordiimonadales</taxon>
        <taxon>Kordiimonadaceae</taxon>
        <taxon>Eilatimonas</taxon>
    </lineage>
</organism>
<evidence type="ECO:0000313" key="8">
    <source>
        <dbReference type="Proteomes" id="UP000271227"/>
    </source>
</evidence>